<name>X1F418_9ZZZZ</name>
<protein>
    <submittedName>
        <fullName evidence="1">Uncharacterized protein</fullName>
    </submittedName>
</protein>
<gene>
    <name evidence="1" type="ORF">S01H4_63545</name>
</gene>
<dbReference type="AlphaFoldDB" id="X1F418"/>
<evidence type="ECO:0000313" key="1">
    <source>
        <dbReference type="EMBL" id="GAH15518.1"/>
    </source>
</evidence>
<proteinExistence type="predicted"/>
<organism evidence="1">
    <name type="scientific">marine sediment metagenome</name>
    <dbReference type="NCBI Taxonomy" id="412755"/>
    <lineage>
        <taxon>unclassified sequences</taxon>
        <taxon>metagenomes</taxon>
        <taxon>ecological metagenomes</taxon>
    </lineage>
</organism>
<feature type="non-terminal residue" evidence="1">
    <location>
        <position position="77"/>
    </location>
</feature>
<reference evidence="1" key="1">
    <citation type="journal article" date="2014" name="Front. Microbiol.">
        <title>High frequency of phylogenetically diverse reductive dehalogenase-homologous genes in deep subseafloor sedimentary metagenomes.</title>
        <authorList>
            <person name="Kawai M."/>
            <person name="Futagami T."/>
            <person name="Toyoda A."/>
            <person name="Takaki Y."/>
            <person name="Nishi S."/>
            <person name="Hori S."/>
            <person name="Arai W."/>
            <person name="Tsubouchi T."/>
            <person name="Morono Y."/>
            <person name="Uchiyama I."/>
            <person name="Ito T."/>
            <person name="Fujiyama A."/>
            <person name="Inagaki F."/>
            <person name="Takami H."/>
        </authorList>
    </citation>
    <scope>NUCLEOTIDE SEQUENCE</scope>
    <source>
        <strain evidence="1">Expedition CK06-06</strain>
    </source>
</reference>
<dbReference type="EMBL" id="BART01038249">
    <property type="protein sequence ID" value="GAH15518.1"/>
    <property type="molecule type" value="Genomic_DNA"/>
</dbReference>
<accession>X1F418</accession>
<comment type="caution">
    <text evidence="1">The sequence shown here is derived from an EMBL/GenBank/DDBJ whole genome shotgun (WGS) entry which is preliminary data.</text>
</comment>
<sequence>MVSKSRVNTQKLHWADERYFKLLLYAFKEKAFDETEIPYFLKTLKRKYEISDEKLKFWGAIMNIREGYYDGAEINSF</sequence>